<dbReference type="Gene3D" id="1.25.10.90">
    <property type="match status" value="1"/>
</dbReference>
<gene>
    <name evidence="1" type="ORF">USDA257_c41520</name>
</gene>
<dbReference type="Proteomes" id="UP000006180">
    <property type="component" value="Chromosome"/>
</dbReference>
<dbReference type="PANTHER" id="PTHR41291:SF1">
    <property type="entry name" value="DNA ALKYLATION REPAIR PROTEIN"/>
    <property type="match status" value="1"/>
</dbReference>
<dbReference type="KEGG" id="sfd:USDA257_c41520"/>
<dbReference type="HOGENOM" id="CLU_061369_1_0_5"/>
<dbReference type="InterPro" id="IPR014825">
    <property type="entry name" value="DNA_alkylation"/>
</dbReference>
<evidence type="ECO:0000313" key="2">
    <source>
        <dbReference type="Proteomes" id="UP000006180"/>
    </source>
</evidence>
<proteinExistence type="predicted"/>
<evidence type="ECO:0008006" key="3">
    <source>
        <dbReference type="Google" id="ProtNLM"/>
    </source>
</evidence>
<dbReference type="PANTHER" id="PTHR41291">
    <property type="entry name" value="DNA ALKYLATION REPAIR PROTEIN"/>
    <property type="match status" value="1"/>
</dbReference>
<accession>I3X9Y7</accession>
<evidence type="ECO:0000313" key="1">
    <source>
        <dbReference type="EMBL" id="AFL52693.1"/>
    </source>
</evidence>
<protein>
    <recommendedName>
        <fullName evidence="3">DNA alkylation repair protein</fullName>
    </recommendedName>
</protein>
<dbReference type="CDD" id="cd06561">
    <property type="entry name" value="AlkD_like"/>
    <property type="match status" value="1"/>
</dbReference>
<reference evidence="1 2" key="1">
    <citation type="journal article" date="2012" name="J. Bacteriol.">
        <title>Complete genome sequence of the broad-host-range strain Sinorhizobium fredii USDA257.</title>
        <authorList>
            <person name="Schuldes J."/>
            <person name="Rodriguez Orbegoso M."/>
            <person name="Schmeisser C."/>
            <person name="Krishnan H.B."/>
            <person name="Daniel R."/>
            <person name="Streit W.R."/>
        </authorList>
    </citation>
    <scope>NUCLEOTIDE SEQUENCE [LARGE SCALE GENOMIC DNA]</scope>
    <source>
        <strain evidence="1 2">USDA 257</strain>
    </source>
</reference>
<dbReference type="SUPFAM" id="SSF48371">
    <property type="entry name" value="ARM repeat"/>
    <property type="match status" value="1"/>
</dbReference>
<dbReference type="PATRIC" id="fig|1185652.3.peg.4312"/>
<dbReference type="Pfam" id="PF08713">
    <property type="entry name" value="DNA_alkylation"/>
    <property type="match status" value="1"/>
</dbReference>
<dbReference type="eggNOG" id="COG4912">
    <property type="taxonomic scope" value="Bacteria"/>
</dbReference>
<dbReference type="InterPro" id="IPR016024">
    <property type="entry name" value="ARM-type_fold"/>
</dbReference>
<sequence length="227" mass="24816">MSSAEEILGHLRGLGSSENIDRLGRFGIATEAALGVSNVELRRVARQAKTDHRRALALWRSGIREARILAAYTAAPKALTLEEARLWAGDCNSWEVVDTVADLFVAARFEQVLIPEFAGDGREFVRRLAFAMIATCAVHLKQEPDSALLAWLPLIEAHADDERNFVKKAVNWALRQIGKRSAACHGPALTLAEKLASSGNRAARWTGKDAARELLDAKVRGRLGLAD</sequence>
<dbReference type="EMBL" id="CP003563">
    <property type="protein sequence ID" value="AFL52693.1"/>
    <property type="molecule type" value="Genomic_DNA"/>
</dbReference>
<name>I3X9Y7_SINF2</name>
<dbReference type="STRING" id="1185652.USDA257_c41520"/>
<organism evidence="1 2">
    <name type="scientific">Sinorhizobium fredii (strain USDA 257)</name>
    <dbReference type="NCBI Taxonomy" id="1185652"/>
    <lineage>
        <taxon>Bacteria</taxon>
        <taxon>Pseudomonadati</taxon>
        <taxon>Pseudomonadota</taxon>
        <taxon>Alphaproteobacteria</taxon>
        <taxon>Hyphomicrobiales</taxon>
        <taxon>Rhizobiaceae</taxon>
        <taxon>Sinorhizobium/Ensifer group</taxon>
        <taxon>Sinorhizobium</taxon>
    </lineage>
</organism>
<dbReference type="AlphaFoldDB" id="I3X9Y7"/>